<dbReference type="EMBL" id="JBHSAQ010000011">
    <property type="protein sequence ID" value="MFC3959245.1"/>
    <property type="molecule type" value="Genomic_DNA"/>
</dbReference>
<dbReference type="AlphaFoldDB" id="A0ABD5NR75"/>
<dbReference type="InterPro" id="IPR036390">
    <property type="entry name" value="WH_DNA-bd_sf"/>
</dbReference>
<feature type="domain" description="HTH arsR-type" evidence="1">
    <location>
        <begin position="33"/>
        <end position="121"/>
    </location>
</feature>
<dbReference type="SMART" id="SM00418">
    <property type="entry name" value="HTH_ARSR"/>
    <property type="match status" value="1"/>
</dbReference>
<proteinExistence type="predicted"/>
<accession>A0ABD5NR75</accession>
<name>A0ABD5NR75_9EURY</name>
<dbReference type="RefSeq" id="WP_256532792.1">
    <property type="nucleotide sequence ID" value="NZ_CP101824.1"/>
</dbReference>
<dbReference type="Gene3D" id="1.10.10.10">
    <property type="entry name" value="Winged helix-like DNA-binding domain superfamily/Winged helix DNA-binding domain"/>
    <property type="match status" value="1"/>
</dbReference>
<protein>
    <submittedName>
        <fullName evidence="2">Helix-turn-helix domain-containing protein</fullName>
    </submittedName>
</protein>
<dbReference type="Pfam" id="PF12840">
    <property type="entry name" value="HTH_20"/>
    <property type="match status" value="1"/>
</dbReference>
<evidence type="ECO:0000259" key="1">
    <source>
        <dbReference type="SMART" id="SM00418"/>
    </source>
</evidence>
<gene>
    <name evidence="2" type="ORF">ACFOUR_12840</name>
</gene>
<dbReference type="Proteomes" id="UP001595846">
    <property type="component" value="Unassembled WGS sequence"/>
</dbReference>
<dbReference type="GeneID" id="73901898"/>
<sequence>MPSDPLRENGDYPSDPADLLPANSVLNLDEYIQMYAAVGHRVRFEILYRLVHGGETTPSDLSEELSEDSSTLSDHIDHLLDAGLIQRRMRTEKGEMTVSTFYRETIFGEIVLTEGIEPLLLAEKEFSAMYGSSVDG</sequence>
<keyword evidence="3" id="KW-1185">Reference proteome</keyword>
<comment type="caution">
    <text evidence="2">The sequence shown here is derived from an EMBL/GenBank/DDBJ whole genome shotgun (WGS) entry which is preliminary data.</text>
</comment>
<dbReference type="InterPro" id="IPR001845">
    <property type="entry name" value="HTH_ArsR_DNA-bd_dom"/>
</dbReference>
<dbReference type="InterPro" id="IPR036388">
    <property type="entry name" value="WH-like_DNA-bd_sf"/>
</dbReference>
<organism evidence="2 3">
    <name type="scientific">Halovivax cerinus</name>
    <dbReference type="NCBI Taxonomy" id="1487865"/>
    <lineage>
        <taxon>Archaea</taxon>
        <taxon>Methanobacteriati</taxon>
        <taxon>Methanobacteriota</taxon>
        <taxon>Stenosarchaea group</taxon>
        <taxon>Halobacteria</taxon>
        <taxon>Halobacteriales</taxon>
        <taxon>Natrialbaceae</taxon>
        <taxon>Halovivax</taxon>
    </lineage>
</organism>
<evidence type="ECO:0000313" key="3">
    <source>
        <dbReference type="Proteomes" id="UP001595846"/>
    </source>
</evidence>
<dbReference type="InterPro" id="IPR011991">
    <property type="entry name" value="ArsR-like_HTH"/>
</dbReference>
<reference evidence="2 3" key="1">
    <citation type="journal article" date="2019" name="Int. J. Syst. Evol. Microbiol.">
        <title>The Global Catalogue of Microorganisms (GCM) 10K type strain sequencing project: providing services to taxonomists for standard genome sequencing and annotation.</title>
        <authorList>
            <consortium name="The Broad Institute Genomics Platform"/>
            <consortium name="The Broad Institute Genome Sequencing Center for Infectious Disease"/>
            <person name="Wu L."/>
            <person name="Ma J."/>
        </authorList>
    </citation>
    <scope>NUCLEOTIDE SEQUENCE [LARGE SCALE GENOMIC DNA]</scope>
    <source>
        <strain evidence="2 3">IBRC-M 10256</strain>
    </source>
</reference>
<dbReference type="CDD" id="cd00090">
    <property type="entry name" value="HTH_ARSR"/>
    <property type="match status" value="1"/>
</dbReference>
<evidence type="ECO:0000313" key="2">
    <source>
        <dbReference type="EMBL" id="MFC3959245.1"/>
    </source>
</evidence>
<dbReference type="SUPFAM" id="SSF46785">
    <property type="entry name" value="Winged helix' DNA-binding domain"/>
    <property type="match status" value="1"/>
</dbReference>